<reference evidence="4 5" key="1">
    <citation type="submission" date="2023-06" db="EMBL/GenBank/DDBJ databases">
        <authorList>
            <person name="Feng G."/>
            <person name="Li J."/>
            <person name="Zhu H."/>
        </authorList>
    </citation>
    <scope>NUCLEOTIDE SEQUENCE [LARGE SCALE GENOMIC DNA]</scope>
    <source>
        <strain evidence="4 5">RHCKG23</strain>
    </source>
</reference>
<feature type="transmembrane region" description="Helical" evidence="2">
    <location>
        <begin position="118"/>
        <end position="133"/>
    </location>
</feature>
<feature type="domain" description="PPM-type phosphatase" evidence="3">
    <location>
        <begin position="226"/>
        <end position="434"/>
    </location>
</feature>
<feature type="transmembrane region" description="Helical" evidence="2">
    <location>
        <begin position="140"/>
        <end position="158"/>
    </location>
</feature>
<gene>
    <name evidence="4" type="ORF">QUG92_07510</name>
</gene>
<keyword evidence="2" id="KW-1133">Transmembrane helix</keyword>
<feature type="transmembrane region" description="Helical" evidence="2">
    <location>
        <begin position="41"/>
        <end position="61"/>
    </location>
</feature>
<keyword evidence="2" id="KW-0472">Membrane</keyword>
<dbReference type="PANTHER" id="PTHR43156">
    <property type="entry name" value="STAGE II SPORULATION PROTEIN E-RELATED"/>
    <property type="match status" value="1"/>
</dbReference>
<dbReference type="Gene3D" id="3.60.40.10">
    <property type="entry name" value="PPM-type phosphatase domain"/>
    <property type="match status" value="1"/>
</dbReference>
<proteinExistence type="predicted"/>
<organism evidence="4 5">
    <name type="scientific">Curtobacterium citri</name>
    <dbReference type="NCBI Taxonomy" id="3055139"/>
    <lineage>
        <taxon>Bacteria</taxon>
        <taxon>Bacillati</taxon>
        <taxon>Actinomycetota</taxon>
        <taxon>Actinomycetes</taxon>
        <taxon>Micrococcales</taxon>
        <taxon>Microbacteriaceae</taxon>
        <taxon>Curtobacterium</taxon>
    </lineage>
</organism>
<accession>A0ABT7T5T8</accession>
<dbReference type="RefSeq" id="WP_289458520.1">
    <property type="nucleotide sequence ID" value="NZ_JAUCML010000004.1"/>
</dbReference>
<name>A0ABT7T5T8_9MICO</name>
<keyword evidence="2" id="KW-0812">Transmembrane</keyword>
<dbReference type="GO" id="GO:0004722">
    <property type="term" value="F:protein serine/threonine phosphatase activity"/>
    <property type="evidence" value="ECO:0007669"/>
    <property type="project" value="UniProtKB-EC"/>
</dbReference>
<feature type="transmembrane region" description="Helical" evidence="2">
    <location>
        <begin position="170"/>
        <end position="188"/>
    </location>
</feature>
<keyword evidence="5" id="KW-1185">Reference proteome</keyword>
<evidence type="ECO:0000313" key="4">
    <source>
        <dbReference type="EMBL" id="MDM7884950.1"/>
    </source>
</evidence>
<protein>
    <submittedName>
        <fullName evidence="4">PP2C family protein-serine/threonine phosphatase</fullName>
        <ecNumber evidence="4">3.1.3.16</ecNumber>
    </submittedName>
</protein>
<dbReference type="EMBL" id="JAUCML010000004">
    <property type="protein sequence ID" value="MDM7884950.1"/>
    <property type="molecule type" value="Genomic_DNA"/>
</dbReference>
<dbReference type="SUPFAM" id="SSF81606">
    <property type="entry name" value="PP2C-like"/>
    <property type="match status" value="1"/>
</dbReference>
<comment type="caution">
    <text evidence="4">The sequence shown here is derived from an EMBL/GenBank/DDBJ whole genome shotgun (WGS) entry which is preliminary data.</text>
</comment>
<dbReference type="PANTHER" id="PTHR43156:SF2">
    <property type="entry name" value="STAGE II SPORULATION PROTEIN E"/>
    <property type="match status" value="1"/>
</dbReference>
<dbReference type="InterPro" id="IPR001932">
    <property type="entry name" value="PPM-type_phosphatase-like_dom"/>
</dbReference>
<dbReference type="Proteomes" id="UP001237823">
    <property type="component" value="Unassembled WGS sequence"/>
</dbReference>
<evidence type="ECO:0000259" key="3">
    <source>
        <dbReference type="SMART" id="SM00331"/>
    </source>
</evidence>
<dbReference type="SMART" id="SM00331">
    <property type="entry name" value="PP2C_SIG"/>
    <property type="match status" value="1"/>
</dbReference>
<sequence length="436" mass="45689">MTSTADRPSSTRTWTTTVRDDTGPIVLAGIRTSWAPLAKQTLITALVVGAAVASSLSPWLLVTSAPWMWTGVAIAVAALAAAAVPARWPGTMRLELLVPALDFFAIGLLRYGTGDSRSVFTTIVVLPLIWVAANPGRWNVLWPVLGTAGALLLPYLIAPTEAQGSEFVRLFTVVIVFGATAAVTNELARQASLQLAAVQRRRRVAEGEIDRAALVQQSLLPTTTAGLPDEVRAVGVCIPARTVGGDFYDWFATPGGAAFTLGDVMGKGVGAGMIAAAVRSLIRSTVDETDPAVAVRRAATGLATGAADLTSGQFTTCFHVRVDRDGHARWVDAGHGLTLLRGADGSVRPLRSGHLPIGVGTSWTAEDTLLVPGDVIVAVSDGVLDLFGGDLDSLDRFEAWVAERPDPQQVVAGIADLAHAGEHPDDVTVLCVAYRP</sequence>
<dbReference type="EC" id="3.1.3.16" evidence="4"/>
<dbReference type="InterPro" id="IPR052016">
    <property type="entry name" value="Bact_Sigma-Reg"/>
</dbReference>
<dbReference type="Pfam" id="PF07228">
    <property type="entry name" value="SpoIIE"/>
    <property type="match status" value="1"/>
</dbReference>
<evidence type="ECO:0000256" key="1">
    <source>
        <dbReference type="ARBA" id="ARBA00022801"/>
    </source>
</evidence>
<keyword evidence="1 4" id="KW-0378">Hydrolase</keyword>
<evidence type="ECO:0000256" key="2">
    <source>
        <dbReference type="SAM" id="Phobius"/>
    </source>
</evidence>
<dbReference type="InterPro" id="IPR036457">
    <property type="entry name" value="PPM-type-like_dom_sf"/>
</dbReference>
<evidence type="ECO:0000313" key="5">
    <source>
        <dbReference type="Proteomes" id="UP001237823"/>
    </source>
</evidence>
<feature type="transmembrane region" description="Helical" evidence="2">
    <location>
        <begin position="67"/>
        <end position="84"/>
    </location>
</feature>